<keyword evidence="7" id="KW-0949">S-adenosyl-L-methionine</keyword>
<dbReference type="Pfam" id="PF10294">
    <property type="entry name" value="Methyltransf_16"/>
    <property type="match status" value="1"/>
</dbReference>
<dbReference type="GeneID" id="39746635"/>
<dbReference type="OrthoDB" id="1723750at2759"/>
<comment type="similarity">
    <text evidence="9">Belongs to the methyltransferase superfamily. METTL18 family.</text>
</comment>
<gene>
    <name evidence="10" type="ORF">PGO_060670</name>
</gene>
<evidence type="ECO:0000256" key="9">
    <source>
        <dbReference type="ARBA" id="ARBA00038126"/>
    </source>
</evidence>
<dbReference type="Gene3D" id="3.40.50.150">
    <property type="entry name" value="Vaccinia Virus protein VP39"/>
    <property type="match status" value="1"/>
</dbReference>
<dbReference type="EC" id="2.1.1.85" evidence="3"/>
<evidence type="ECO:0000256" key="2">
    <source>
        <dbReference type="ARBA" id="ARBA00004496"/>
    </source>
</evidence>
<keyword evidence="11" id="KW-1185">Reference proteome</keyword>
<evidence type="ECO:0000256" key="5">
    <source>
        <dbReference type="ARBA" id="ARBA00022603"/>
    </source>
</evidence>
<dbReference type="RefSeq" id="XP_028542512.1">
    <property type="nucleotide sequence ID" value="XM_028686711.1"/>
</dbReference>
<organism evidence="10 11">
    <name type="scientific">Plasmodium gonderi</name>
    <dbReference type="NCBI Taxonomy" id="77519"/>
    <lineage>
        <taxon>Eukaryota</taxon>
        <taxon>Sar</taxon>
        <taxon>Alveolata</taxon>
        <taxon>Apicomplexa</taxon>
        <taxon>Aconoidasida</taxon>
        <taxon>Haemosporida</taxon>
        <taxon>Plasmodiidae</taxon>
        <taxon>Plasmodium</taxon>
        <taxon>Plasmodium (Plasmodium)</taxon>
    </lineage>
</organism>
<dbReference type="InterPro" id="IPR019410">
    <property type="entry name" value="Methyltransf_16"/>
</dbReference>
<dbReference type="GO" id="GO:0032259">
    <property type="term" value="P:methylation"/>
    <property type="evidence" value="ECO:0007669"/>
    <property type="project" value="UniProtKB-KW"/>
</dbReference>
<dbReference type="GO" id="GO:0005737">
    <property type="term" value="C:cytoplasm"/>
    <property type="evidence" value="ECO:0007669"/>
    <property type="project" value="UniProtKB-SubCell"/>
</dbReference>
<evidence type="ECO:0000256" key="7">
    <source>
        <dbReference type="ARBA" id="ARBA00022691"/>
    </source>
</evidence>
<evidence type="ECO:0000256" key="4">
    <source>
        <dbReference type="ARBA" id="ARBA00022490"/>
    </source>
</evidence>
<keyword evidence="4" id="KW-0963">Cytoplasm</keyword>
<sequence length="269" mass="31555">MYEIYYLNEQKEFEKSKENDEIHSSLILKNRCVSIKKKKKVVKENVYEGGYTIWECTWEMLKFLHREVDFRNKNVLELGCGHGLVGIKALLDEGNVIFQELNKEVINDVLLPNIRKNLNIKMKKKKLKKKSYMKIRAPNFKCAVINKSWNKLNKQIQKKKLNPFDFILGNEILYRKENYYNILSILKENLGINGKAYLGTKSYYFGFEDGAGTNSFLDYVNNNKDFHFVARVVHTNSNKSVYSRDIIEVTISPKWNKLQQQSESGSIEI</sequence>
<accession>A0A1Y1JHL1</accession>
<protein>
    <recommendedName>
        <fullName evidence="3">protein-histidine N-methyltransferase</fullName>
        <ecNumber evidence="3">2.1.1.85</ecNumber>
    </recommendedName>
</protein>
<evidence type="ECO:0000256" key="1">
    <source>
        <dbReference type="ARBA" id="ARBA00004123"/>
    </source>
</evidence>
<evidence type="ECO:0000256" key="8">
    <source>
        <dbReference type="ARBA" id="ARBA00023242"/>
    </source>
</evidence>
<dbReference type="Proteomes" id="UP000195521">
    <property type="component" value="Unassembled WGS sequence"/>
</dbReference>
<dbReference type="InterPro" id="IPR029063">
    <property type="entry name" value="SAM-dependent_MTases_sf"/>
</dbReference>
<dbReference type="OMA" id="FQSESVW"/>
<dbReference type="PANTHER" id="PTHR14614">
    <property type="entry name" value="HEPATOCELLULAR CARCINOMA-ASSOCIATED ANTIGEN"/>
    <property type="match status" value="1"/>
</dbReference>
<proteinExistence type="inferred from homology"/>
<reference evidence="11" key="1">
    <citation type="submission" date="2017-04" db="EMBL/GenBank/DDBJ databases">
        <title>Plasmodium gonderi genome.</title>
        <authorList>
            <person name="Arisue N."/>
            <person name="Honma H."/>
            <person name="Kawai S."/>
            <person name="Tougan T."/>
            <person name="Tanabe K."/>
            <person name="Horii T."/>
        </authorList>
    </citation>
    <scope>NUCLEOTIDE SEQUENCE [LARGE SCALE GENOMIC DNA]</scope>
    <source>
        <strain evidence="11">ATCC 30045</strain>
    </source>
</reference>
<keyword evidence="8" id="KW-0539">Nucleus</keyword>
<dbReference type="SUPFAM" id="SSF53335">
    <property type="entry name" value="S-adenosyl-L-methionine-dependent methyltransferases"/>
    <property type="match status" value="1"/>
</dbReference>
<comment type="caution">
    <text evidence="10">The sequence shown here is derived from an EMBL/GenBank/DDBJ whole genome shotgun (WGS) entry which is preliminary data.</text>
</comment>
<evidence type="ECO:0000256" key="3">
    <source>
        <dbReference type="ARBA" id="ARBA00012533"/>
    </source>
</evidence>
<evidence type="ECO:0000313" key="10">
    <source>
        <dbReference type="EMBL" id="GAW79923.1"/>
    </source>
</evidence>
<evidence type="ECO:0000313" key="11">
    <source>
        <dbReference type="Proteomes" id="UP000195521"/>
    </source>
</evidence>
<name>A0A1Y1JHL1_PLAGO</name>
<dbReference type="PANTHER" id="PTHR14614:SF39">
    <property type="entry name" value="HISTIDINE PROTEIN METHYLTRANSFERASE 1 HOMOLOG"/>
    <property type="match status" value="1"/>
</dbReference>
<evidence type="ECO:0000256" key="6">
    <source>
        <dbReference type="ARBA" id="ARBA00022679"/>
    </source>
</evidence>
<keyword evidence="6" id="KW-0808">Transferase</keyword>
<dbReference type="AlphaFoldDB" id="A0A1Y1JHL1"/>
<dbReference type="EMBL" id="BDQF01000007">
    <property type="protein sequence ID" value="GAW79923.1"/>
    <property type="molecule type" value="Genomic_DNA"/>
</dbReference>
<dbReference type="GO" id="GO:0005634">
    <property type="term" value="C:nucleus"/>
    <property type="evidence" value="ECO:0007669"/>
    <property type="project" value="UniProtKB-SubCell"/>
</dbReference>
<dbReference type="GO" id="GO:0018064">
    <property type="term" value="F:protein-L-histidine N-tele-methyltransferase activity"/>
    <property type="evidence" value="ECO:0007669"/>
    <property type="project" value="UniProtKB-EC"/>
</dbReference>
<comment type="subcellular location">
    <subcellularLocation>
        <location evidence="2">Cytoplasm</location>
    </subcellularLocation>
    <subcellularLocation>
        <location evidence="1">Nucleus</location>
    </subcellularLocation>
</comment>
<keyword evidence="5" id="KW-0489">Methyltransferase</keyword>